<evidence type="ECO:0000313" key="3">
    <source>
        <dbReference type="Proteomes" id="UP001153365"/>
    </source>
</evidence>
<protein>
    <submittedName>
        <fullName evidence="2">Palmitoyl-protein thioesterase</fullName>
    </submittedName>
</protein>
<dbReference type="InterPro" id="IPR029058">
    <property type="entry name" value="AB_hydrolase_fold"/>
</dbReference>
<dbReference type="PANTHER" id="PTHR11247:SF8">
    <property type="entry name" value="PALMITOYL-PROTEIN THIOESTERASE 1"/>
    <property type="match status" value="1"/>
</dbReference>
<dbReference type="PANTHER" id="PTHR11247">
    <property type="entry name" value="PALMITOYL-PROTEIN THIOESTERASE/DOLICHYLDIPHOSPHATASE 1"/>
    <property type="match status" value="1"/>
</dbReference>
<evidence type="ECO:0000256" key="1">
    <source>
        <dbReference type="ARBA" id="ARBA00022801"/>
    </source>
</evidence>
<dbReference type="EMBL" id="CALTRL010005836">
    <property type="protein sequence ID" value="CAH7687145.1"/>
    <property type="molecule type" value="Genomic_DNA"/>
</dbReference>
<accession>A0AAV0BKL9</accession>
<dbReference type="Gene3D" id="3.40.50.1820">
    <property type="entry name" value="alpha/beta hydrolase"/>
    <property type="match status" value="1"/>
</dbReference>
<comment type="caution">
    <text evidence="2">The sequence shown here is derived from an EMBL/GenBank/DDBJ whole genome shotgun (WGS) entry which is preliminary data.</text>
</comment>
<name>A0AAV0BKL9_PHAPC</name>
<proteinExistence type="predicted"/>
<reference evidence="2" key="1">
    <citation type="submission" date="2022-06" db="EMBL/GenBank/DDBJ databases">
        <authorList>
            <consortium name="SYNGENTA / RWTH Aachen University"/>
        </authorList>
    </citation>
    <scope>NUCLEOTIDE SEQUENCE</scope>
</reference>
<organism evidence="2 3">
    <name type="scientific">Phakopsora pachyrhizi</name>
    <name type="common">Asian soybean rust disease fungus</name>
    <dbReference type="NCBI Taxonomy" id="170000"/>
    <lineage>
        <taxon>Eukaryota</taxon>
        <taxon>Fungi</taxon>
        <taxon>Dikarya</taxon>
        <taxon>Basidiomycota</taxon>
        <taxon>Pucciniomycotina</taxon>
        <taxon>Pucciniomycetes</taxon>
        <taxon>Pucciniales</taxon>
        <taxon>Phakopsoraceae</taxon>
        <taxon>Phakopsora</taxon>
    </lineage>
</organism>
<dbReference type="AlphaFoldDB" id="A0AAV0BKL9"/>
<dbReference type="Pfam" id="PF02089">
    <property type="entry name" value="Palm_thioest"/>
    <property type="match status" value="1"/>
</dbReference>
<sequence>MIYLTYIYFLYQIWHGLSDSYQNSGIGRLARWVDDRYPGKKVYLIRMSESGEEDRRATWFGSANEEVTSAYEQISRIKELSDGFDAIGFSQGGQLMRAYVERYNRPRVRNLITLGAQHMGVSGHAPCKNFFDVGCHLVERLIRTGTVYGSYAQNHVIPAQYFRDQSDLAPYLKHNEFLRDINNERFNDTQISIEDHKSDDNDNPPVYEPRNSTYKLNFQSLDNFVMFKFSLDHIVVPPSSAYFTLLDHHSNFIPLKELPIFKEDYIGLKKLNSEGKIHYGVCEGEHMFIDKRCWSEVIDWLRDDEEVLGKQAISQNVFN</sequence>
<evidence type="ECO:0000313" key="2">
    <source>
        <dbReference type="EMBL" id="CAH7687145.1"/>
    </source>
</evidence>
<dbReference type="Proteomes" id="UP001153365">
    <property type="component" value="Unassembled WGS sequence"/>
</dbReference>
<dbReference type="GO" id="GO:0016790">
    <property type="term" value="F:thiolester hydrolase activity"/>
    <property type="evidence" value="ECO:0007669"/>
    <property type="project" value="TreeGrafter"/>
</dbReference>
<gene>
    <name evidence="2" type="ORF">PPACK8108_LOCUS21886</name>
</gene>
<keyword evidence="1" id="KW-0378">Hydrolase</keyword>
<keyword evidence="3" id="KW-1185">Reference proteome</keyword>
<dbReference type="SUPFAM" id="SSF53474">
    <property type="entry name" value="alpha/beta-Hydrolases"/>
    <property type="match status" value="1"/>
</dbReference>